<protein>
    <recommendedName>
        <fullName evidence="6">Creatinase</fullName>
    </recommendedName>
</protein>
<dbReference type="GO" id="GO:0004177">
    <property type="term" value="F:aminopeptidase activity"/>
    <property type="evidence" value="ECO:0007669"/>
    <property type="project" value="UniProtKB-ARBA"/>
</dbReference>
<feature type="domain" description="Peptidase M24" evidence="3">
    <location>
        <begin position="296"/>
        <end position="513"/>
    </location>
</feature>
<gene>
    <name evidence="5" type="ORF">BRAFLDRAFT_119591</name>
</gene>
<dbReference type="InterPro" id="IPR000587">
    <property type="entry name" value="Creatinase_N"/>
</dbReference>
<dbReference type="STRING" id="7739.C3ZF22"/>
<dbReference type="InterPro" id="IPR000994">
    <property type="entry name" value="Pept_M24"/>
</dbReference>
<feature type="domain" description="Creatinase N-terminal" evidence="4">
    <location>
        <begin position="155"/>
        <end position="287"/>
    </location>
</feature>
<proteinExistence type="predicted"/>
<feature type="domain" description="Peptidase M24" evidence="3">
    <location>
        <begin position="752"/>
        <end position="969"/>
    </location>
</feature>
<organism>
    <name type="scientific">Branchiostoma floridae</name>
    <name type="common">Florida lancelet</name>
    <name type="synonym">Amphioxus</name>
    <dbReference type="NCBI Taxonomy" id="7739"/>
    <lineage>
        <taxon>Eukaryota</taxon>
        <taxon>Metazoa</taxon>
        <taxon>Chordata</taxon>
        <taxon>Cephalochordata</taxon>
        <taxon>Leptocardii</taxon>
        <taxon>Amphioxiformes</taxon>
        <taxon>Branchiostomatidae</taxon>
        <taxon>Branchiostoma</taxon>
    </lineage>
</organism>
<evidence type="ECO:0008006" key="6">
    <source>
        <dbReference type="Google" id="ProtNLM"/>
    </source>
</evidence>
<dbReference type="InterPro" id="IPR036005">
    <property type="entry name" value="Creatinase/aminopeptidase-like"/>
</dbReference>
<feature type="region of interest" description="Disordered" evidence="1">
    <location>
        <begin position="79"/>
        <end position="125"/>
    </location>
</feature>
<evidence type="ECO:0000256" key="1">
    <source>
        <dbReference type="SAM" id="MobiDB-lite"/>
    </source>
</evidence>
<evidence type="ECO:0000259" key="3">
    <source>
        <dbReference type="Pfam" id="PF00557"/>
    </source>
</evidence>
<dbReference type="InterPro" id="IPR050659">
    <property type="entry name" value="Peptidase_M24B"/>
</dbReference>
<dbReference type="EMBL" id="GG666612">
    <property type="protein sequence ID" value="EEN49328.1"/>
    <property type="molecule type" value="Genomic_DNA"/>
</dbReference>
<keyword evidence="2" id="KW-0732">Signal</keyword>
<dbReference type="AlphaFoldDB" id="C3ZF22"/>
<dbReference type="InterPro" id="IPR029149">
    <property type="entry name" value="Creatin/AminoP/Spt16_N"/>
</dbReference>
<dbReference type="Gene3D" id="3.90.230.10">
    <property type="entry name" value="Creatinase/methionine aminopeptidase superfamily"/>
    <property type="match status" value="2"/>
</dbReference>
<reference evidence="5" key="1">
    <citation type="journal article" date="2008" name="Nature">
        <title>The amphioxus genome and the evolution of the chordate karyotype.</title>
        <authorList>
            <consortium name="US DOE Joint Genome Institute (JGI-PGF)"/>
            <person name="Putnam N.H."/>
            <person name="Butts T."/>
            <person name="Ferrier D.E.K."/>
            <person name="Furlong R.F."/>
            <person name="Hellsten U."/>
            <person name="Kawashima T."/>
            <person name="Robinson-Rechavi M."/>
            <person name="Shoguchi E."/>
            <person name="Terry A."/>
            <person name="Yu J.-K."/>
            <person name="Benito-Gutierrez E.L."/>
            <person name="Dubchak I."/>
            <person name="Garcia-Fernandez J."/>
            <person name="Gibson-Brown J.J."/>
            <person name="Grigoriev I.V."/>
            <person name="Horton A.C."/>
            <person name="de Jong P.J."/>
            <person name="Jurka J."/>
            <person name="Kapitonov V.V."/>
            <person name="Kohara Y."/>
            <person name="Kuroki Y."/>
            <person name="Lindquist E."/>
            <person name="Lucas S."/>
            <person name="Osoegawa K."/>
            <person name="Pennacchio L.A."/>
            <person name="Salamov A.A."/>
            <person name="Satou Y."/>
            <person name="Sauka-Spengler T."/>
            <person name="Schmutz J."/>
            <person name="Shin-I T."/>
            <person name="Toyoda A."/>
            <person name="Bronner-Fraser M."/>
            <person name="Fujiyama A."/>
            <person name="Holland L.Z."/>
            <person name="Holland P.W.H."/>
            <person name="Satoh N."/>
            <person name="Rokhsar D.S."/>
        </authorList>
    </citation>
    <scope>NUCLEOTIDE SEQUENCE [LARGE SCALE GENOMIC DNA]</scope>
    <source>
        <strain evidence="5">S238N-H82</strain>
        <tissue evidence="5">Testes</tissue>
    </source>
</reference>
<dbReference type="SUPFAM" id="SSF55920">
    <property type="entry name" value="Creatinase/aminopeptidase"/>
    <property type="match status" value="2"/>
</dbReference>
<feature type="compositionally biased region" description="Basic and acidic residues" evidence="1">
    <location>
        <begin position="554"/>
        <end position="577"/>
    </location>
</feature>
<name>C3ZF22_BRAFL</name>
<evidence type="ECO:0000256" key="2">
    <source>
        <dbReference type="SAM" id="SignalP"/>
    </source>
</evidence>
<dbReference type="InParanoid" id="C3ZF22"/>
<evidence type="ECO:0000259" key="4">
    <source>
        <dbReference type="Pfam" id="PF01321"/>
    </source>
</evidence>
<feature type="region of interest" description="Disordered" evidence="1">
    <location>
        <begin position="551"/>
        <end position="580"/>
    </location>
</feature>
<feature type="signal peptide" evidence="2">
    <location>
        <begin position="1"/>
        <end position="25"/>
    </location>
</feature>
<dbReference type="Pfam" id="PF01321">
    <property type="entry name" value="Creatinase_N"/>
    <property type="match status" value="2"/>
</dbReference>
<accession>C3ZF22</accession>
<dbReference type="eggNOG" id="KOG2738">
    <property type="taxonomic scope" value="Eukaryota"/>
</dbReference>
<sequence length="990" mass="111891">MRSSTLSVLLMAIVCCFLLFEVAQCEDSNAAAEFDSPDFLMDKKAVRGYIKRADNKAKAAHDIHAMMISMGLKKRAKKFMKREKARMEKRHQKRRNDRRKNGISKRTDSHSARSHGGNTRRNGSLPKFDLTARLLDMRNGQKVQPTFSMEELQRRLSELRALMLSSKIDAALFTSHHNINYYCDFLHTSFGRTFGLVVTMDNVLSISAAVDGGQPWRRTQIGENVVYTDWERDNFYHAVQLELAGRGLLTLGVEFDHMTLDGFTKLNLAVPDMQKVDIGKPAMRLRMKKSEEEIALIREGARIADLGGWAVVEALEEGVPEYELAMHASNTMIREIARTYPHGELMNTWAWIQSGINTDGGHNPLTSRRVRNGDILSLNTFAMIAGYYIAMERNAFLNHASDAHLRLWEINCKVYRRGLELIRPGARCCDIATELNEMYRERGLLQYRPIGYGHSFGVMCTYYGREADLELREDVQTVLEPGMVVSMEPMINIPEGMPGAGGYREHDILVVTEDGAENITGFPVDPRRRVGKKTPEDSLIVIVLTRNSLISTSRPEKKSRKEDSRGQSHRDRPDKKLGSLPKYDMTARLLDMQNGQKVKPTFSVEELQRRLDRLRALMLSSNIDAALFTSYHNINYYCDFLYTSFGRTYGLVVTMDKVLFLSPAVDGGQPWRRTQIGENVVYTDVWQRDNFYHAVQAELAGRGLMTLGVEFDDMTLDGFTKLNLAVPDMQKVDIGKPAMRLRMKKSDEEIALIREGARIADLGGWAVVEALEEGVPEYELAMQASNTMIREVARAYPHGELMNTWAWIQSGINTDGGHNPLTSRRVRNGDIMSLNTFPMIAGYYTALERTLFLNHASDAHLAIWEINSKVHRRGLELIRPGARCCDIAAELNEIYREHGVLKYIPIGYGHSFGSLCHYYGREADLELREDIPTVLEPGMVVSMEPMISIPEGMPGAGGYRDHDILVVTEDGAEDITGFPVGPEHNIIKKT</sequence>
<feature type="domain" description="Creatinase N-terminal" evidence="4">
    <location>
        <begin position="610"/>
        <end position="743"/>
    </location>
</feature>
<dbReference type="PANTHER" id="PTHR46112">
    <property type="entry name" value="AMINOPEPTIDASE"/>
    <property type="match status" value="1"/>
</dbReference>
<evidence type="ECO:0000313" key="5">
    <source>
        <dbReference type="EMBL" id="EEN49328.1"/>
    </source>
</evidence>
<feature type="compositionally biased region" description="Basic residues" evidence="1">
    <location>
        <begin position="79"/>
        <end position="103"/>
    </location>
</feature>
<dbReference type="SUPFAM" id="SSF53092">
    <property type="entry name" value="Creatinase/prolidase N-terminal domain"/>
    <property type="match status" value="2"/>
</dbReference>
<feature type="chain" id="PRO_5002934704" description="Creatinase" evidence="2">
    <location>
        <begin position="26"/>
        <end position="990"/>
    </location>
</feature>
<dbReference type="Gene3D" id="3.40.350.10">
    <property type="entry name" value="Creatinase/prolidase N-terminal domain"/>
    <property type="match status" value="2"/>
</dbReference>
<dbReference type="Pfam" id="PF00557">
    <property type="entry name" value="Peptidase_M24"/>
    <property type="match status" value="2"/>
</dbReference>
<dbReference type="PANTHER" id="PTHR46112:SF2">
    <property type="entry name" value="XAA-PRO AMINOPEPTIDASE P-RELATED"/>
    <property type="match status" value="1"/>
</dbReference>